<evidence type="ECO:0000256" key="6">
    <source>
        <dbReference type="SAM" id="Phobius"/>
    </source>
</evidence>
<reference evidence="8 10" key="3">
    <citation type="journal article" date="2024" name="Syst. Appl. Microbiol.">
        <title>Helicobacter cappadocius sp. nov., from lizards: The first psychrotrophic Helicobacter species.</title>
        <authorList>
            <person name="Aydin F."/>
            <person name="Tarhane S."/>
            <person name="Karakaya E."/>
            <person name="Abay S."/>
            <person name="Kayman T."/>
            <person name="Guran O."/>
            <person name="Bozkurt E."/>
            <person name="Uzum N."/>
            <person name="Avci A."/>
            <person name="Olgun K."/>
            <person name="Jablonski D."/>
            <person name="Guran C."/>
            <person name="Burcin Saticioglu I."/>
        </authorList>
    </citation>
    <scope>NUCLEOTIDE SEQUENCE [LARGE SCALE GENOMIC DNA]</scope>
    <source>
        <strain evidence="8">Faydin-H75</strain>
        <strain evidence="10">faydin-H76</strain>
    </source>
</reference>
<dbReference type="SUPFAM" id="SSF103481">
    <property type="entry name" value="Multidrug resistance efflux transporter EmrE"/>
    <property type="match status" value="2"/>
</dbReference>
<feature type="domain" description="EamA" evidence="7">
    <location>
        <begin position="148"/>
        <end position="286"/>
    </location>
</feature>
<keyword evidence="5 6" id="KW-0472">Membrane</keyword>
<evidence type="ECO:0000259" key="7">
    <source>
        <dbReference type="Pfam" id="PF00892"/>
    </source>
</evidence>
<dbReference type="PANTHER" id="PTHR32322:SF18">
    <property type="entry name" value="S-ADENOSYLMETHIONINE_S-ADENOSYLHOMOCYSTEINE TRANSPORTER"/>
    <property type="match status" value="1"/>
</dbReference>
<organism evidence="9 10">
    <name type="scientific">Helicobacter cappadocius</name>
    <dbReference type="NCBI Taxonomy" id="3063998"/>
    <lineage>
        <taxon>Bacteria</taxon>
        <taxon>Pseudomonadati</taxon>
        <taxon>Campylobacterota</taxon>
        <taxon>Epsilonproteobacteria</taxon>
        <taxon>Campylobacterales</taxon>
        <taxon>Helicobacteraceae</taxon>
        <taxon>Helicobacter</taxon>
    </lineage>
</organism>
<reference evidence="9 11" key="1">
    <citation type="submission" date="2023-07" db="EMBL/GenBank/DDBJ databases">
        <title>Unpublished Manusciprt.</title>
        <authorList>
            <person name="Aydin F."/>
            <person name="Tarhane S."/>
            <person name="Saticioglu I.B."/>
            <person name="Karakaya E."/>
            <person name="Abay S."/>
            <person name="Guran O."/>
            <person name="Bozkurt E."/>
            <person name="Uzum N."/>
            <person name="Olgun K."/>
            <person name="Jablonski D."/>
        </authorList>
    </citation>
    <scope>NUCLEOTIDE SEQUENCE</scope>
    <source>
        <strain evidence="11">faydin-H75</strain>
        <strain evidence="9">Faydin-H76</strain>
    </source>
</reference>
<sequence>MKNSKGHLLAIFTVFVWGSTFSSTKALLIHFSSYEILIFRFIIAYICLFIFYPRVLKPTSIKEEILFGLCGLSGVCLYFLLENIALEYTFASNAGVLVSINPIYTAILGFIFFKKQLNKFFIIGFLFSLVGVICIVYKGDSPVHINPLGDILCILAGLCWSIYTILLEKLFKTQKNIHTLAITKKIFFYGVIFSSMTLFVEGINPSLDRFLNLKDILNLLFLGVVASALCYLSWGISMKLLGTLKASAYMYTVPIISVIIASITLGESITYHIAIGSILVLCGLFLSQKT</sequence>
<dbReference type="Pfam" id="PF00892">
    <property type="entry name" value="EamA"/>
    <property type="match status" value="2"/>
</dbReference>
<feature type="transmembrane region" description="Helical" evidence="6">
    <location>
        <begin position="64"/>
        <end position="81"/>
    </location>
</feature>
<evidence type="ECO:0000313" key="8">
    <source>
        <dbReference type="EMBL" id="MDO7252997.1"/>
    </source>
</evidence>
<gene>
    <name evidence="8" type="ORF">Q5I04_03600</name>
    <name evidence="9" type="ORF">Q5I06_04405</name>
</gene>
<evidence type="ECO:0000256" key="3">
    <source>
        <dbReference type="ARBA" id="ARBA00022692"/>
    </source>
</evidence>
<evidence type="ECO:0000313" key="10">
    <source>
        <dbReference type="Proteomes" id="UP001177258"/>
    </source>
</evidence>
<comment type="caution">
    <text evidence="9">The sequence shown here is derived from an EMBL/GenBank/DDBJ whole genome shotgun (WGS) entry which is preliminary data.</text>
</comment>
<feature type="transmembrane region" description="Helical" evidence="6">
    <location>
        <begin position="216"/>
        <end position="234"/>
    </location>
</feature>
<protein>
    <submittedName>
        <fullName evidence="9">DMT family transporter</fullName>
    </submittedName>
</protein>
<evidence type="ECO:0000313" key="9">
    <source>
        <dbReference type="EMBL" id="MDP2539014.1"/>
    </source>
</evidence>
<dbReference type="InterPro" id="IPR050638">
    <property type="entry name" value="AA-Vitamin_Transporters"/>
</dbReference>
<dbReference type="InterPro" id="IPR000620">
    <property type="entry name" value="EamA_dom"/>
</dbReference>
<dbReference type="Proteomes" id="UP001240777">
    <property type="component" value="Unassembled WGS sequence"/>
</dbReference>
<proteinExistence type="predicted"/>
<evidence type="ECO:0000256" key="1">
    <source>
        <dbReference type="ARBA" id="ARBA00004651"/>
    </source>
</evidence>
<keyword evidence="2" id="KW-1003">Cell membrane</keyword>
<feature type="transmembrane region" description="Helical" evidence="6">
    <location>
        <begin position="145"/>
        <end position="166"/>
    </location>
</feature>
<dbReference type="PANTHER" id="PTHR32322">
    <property type="entry name" value="INNER MEMBRANE TRANSPORTER"/>
    <property type="match status" value="1"/>
</dbReference>
<feature type="transmembrane region" description="Helical" evidence="6">
    <location>
        <begin position="120"/>
        <end position="139"/>
    </location>
</feature>
<keyword evidence="4 6" id="KW-1133">Transmembrane helix</keyword>
<dbReference type="AlphaFoldDB" id="A0AA90SSK8"/>
<feature type="transmembrane region" description="Helical" evidence="6">
    <location>
        <begin position="269"/>
        <end position="287"/>
    </location>
</feature>
<feature type="transmembrane region" description="Helical" evidence="6">
    <location>
        <begin position="246"/>
        <end position="263"/>
    </location>
</feature>
<dbReference type="GO" id="GO:0005886">
    <property type="term" value="C:plasma membrane"/>
    <property type="evidence" value="ECO:0007669"/>
    <property type="project" value="UniProtKB-SubCell"/>
</dbReference>
<evidence type="ECO:0000313" key="11">
    <source>
        <dbReference type="Proteomes" id="UP001240777"/>
    </source>
</evidence>
<dbReference type="InterPro" id="IPR037185">
    <property type="entry name" value="EmrE-like"/>
</dbReference>
<comment type="subcellular location">
    <subcellularLocation>
        <location evidence="1">Cell membrane</location>
        <topology evidence="1">Multi-pass membrane protein</topology>
    </subcellularLocation>
</comment>
<feature type="transmembrane region" description="Helical" evidence="6">
    <location>
        <begin position="32"/>
        <end position="52"/>
    </location>
</feature>
<dbReference type="EMBL" id="JAUPEV010000004">
    <property type="protein sequence ID" value="MDO7252997.1"/>
    <property type="molecule type" value="Genomic_DNA"/>
</dbReference>
<reference evidence="8" key="2">
    <citation type="submission" date="2023-07" db="EMBL/GenBank/DDBJ databases">
        <authorList>
            <person name="Aydin F."/>
            <person name="Tarhane S."/>
            <person name="Saticioglu I.B."/>
            <person name="Karakaya E."/>
            <person name="Abay S."/>
            <person name="Guran O."/>
            <person name="Bozkurt E."/>
            <person name="Uzum N."/>
            <person name="Olgun K."/>
            <person name="Jablonski D."/>
        </authorList>
    </citation>
    <scope>NUCLEOTIDE SEQUENCE</scope>
    <source>
        <strain evidence="8">Faydin-H75</strain>
    </source>
</reference>
<dbReference type="EMBL" id="JAUYZK010000005">
    <property type="protein sequence ID" value="MDP2539014.1"/>
    <property type="molecule type" value="Genomic_DNA"/>
</dbReference>
<name>A0AA90SSK8_9HELI</name>
<dbReference type="RefSeq" id="WP_305516839.1">
    <property type="nucleotide sequence ID" value="NZ_JAUPEV010000004.1"/>
</dbReference>
<keyword evidence="11" id="KW-1185">Reference proteome</keyword>
<dbReference type="Proteomes" id="UP001177258">
    <property type="component" value="Unassembled WGS sequence"/>
</dbReference>
<feature type="transmembrane region" description="Helical" evidence="6">
    <location>
        <begin position="93"/>
        <end position="113"/>
    </location>
</feature>
<evidence type="ECO:0000256" key="2">
    <source>
        <dbReference type="ARBA" id="ARBA00022475"/>
    </source>
</evidence>
<evidence type="ECO:0000256" key="5">
    <source>
        <dbReference type="ARBA" id="ARBA00023136"/>
    </source>
</evidence>
<feature type="transmembrane region" description="Helical" evidence="6">
    <location>
        <begin position="186"/>
        <end position="204"/>
    </location>
</feature>
<evidence type="ECO:0000256" key="4">
    <source>
        <dbReference type="ARBA" id="ARBA00022989"/>
    </source>
</evidence>
<feature type="domain" description="EamA" evidence="7">
    <location>
        <begin position="5"/>
        <end position="136"/>
    </location>
</feature>
<accession>A0AA90SSK8</accession>
<keyword evidence="3 6" id="KW-0812">Transmembrane</keyword>